<sequence length="204" mass="24514">MKRINLVLSFLALFFLNSLHAQEEKDWRNMKPEQRKDLISKMKPEEKQELLQQFRENMMMEELDVPADKKDDFRTLYNEYQESQKQIKERFKASRNFEGMNDRDAKQELDKSFELGQQLMNNRRKYSEKFQKILKPQQILEMFQNEGMMRTKILERKNDNQNRATPRGESARPQQRGRTLHQTPGSAPGRNNNNNGFRTQSRRP</sequence>
<feature type="region of interest" description="Disordered" evidence="1">
    <location>
        <begin position="155"/>
        <end position="204"/>
    </location>
</feature>
<keyword evidence="6" id="KW-1185">Reference proteome</keyword>
<dbReference type="Proteomes" id="UP000515349">
    <property type="component" value="Chromosome"/>
</dbReference>
<dbReference type="Proteomes" id="UP000539710">
    <property type="component" value="Unassembled WGS sequence"/>
</dbReference>
<evidence type="ECO:0000313" key="3">
    <source>
        <dbReference type="EMBL" id="MBA5247080.1"/>
    </source>
</evidence>
<feature type="chain" id="PRO_5044656340" description="DUF3106 domain-containing protein" evidence="2">
    <location>
        <begin position="22"/>
        <end position="204"/>
    </location>
</feature>
<reference evidence="3" key="3">
    <citation type="submission" date="2020-07" db="EMBL/GenBank/DDBJ databases">
        <authorList>
            <person name="Yang C."/>
        </authorList>
    </citation>
    <scope>NUCLEOTIDE SEQUENCE</scope>
    <source>
        <strain evidence="3">Cx-624</strain>
    </source>
</reference>
<evidence type="ECO:0008006" key="7">
    <source>
        <dbReference type="Google" id="ProtNLM"/>
    </source>
</evidence>
<protein>
    <recommendedName>
        <fullName evidence="7">DUF3106 domain-containing protein</fullName>
    </recommendedName>
</protein>
<name>A0A7D7QSY6_9FLAO</name>
<dbReference type="EMBL" id="CP059472">
    <property type="protein sequence ID" value="QMS97587.1"/>
    <property type="molecule type" value="Genomic_DNA"/>
</dbReference>
<organism evidence="4 5">
    <name type="scientific">Marnyiella aurantia</name>
    <dbReference type="NCBI Taxonomy" id="2758037"/>
    <lineage>
        <taxon>Bacteria</taxon>
        <taxon>Pseudomonadati</taxon>
        <taxon>Bacteroidota</taxon>
        <taxon>Flavobacteriia</taxon>
        <taxon>Flavobacteriales</taxon>
        <taxon>Weeksellaceae</taxon>
        <taxon>Marnyiella</taxon>
    </lineage>
</organism>
<proteinExistence type="predicted"/>
<feature type="compositionally biased region" description="Polar residues" evidence="1">
    <location>
        <begin position="172"/>
        <end position="204"/>
    </location>
</feature>
<evidence type="ECO:0000256" key="2">
    <source>
        <dbReference type="SAM" id="SignalP"/>
    </source>
</evidence>
<reference evidence="4 5" key="1">
    <citation type="submission" date="2020-07" db="EMBL/GenBank/DDBJ databases">
        <title>Chryseobacterium sp.cx-624.</title>
        <authorList>
            <person name="Yang C."/>
        </authorList>
    </citation>
    <scope>NUCLEOTIDE SEQUENCE [LARGE SCALE GENOMIC DNA]</scope>
    <source>
        <strain evidence="4">Cx-624</strain>
        <strain evidence="5">cx-624</strain>
    </source>
</reference>
<keyword evidence="2" id="KW-0732">Signal</keyword>
<dbReference type="KEGG" id="cbau:H1R16_07580"/>
<dbReference type="RefSeq" id="WP_181887177.1">
    <property type="nucleotide sequence ID" value="NZ_CP059472.1"/>
</dbReference>
<evidence type="ECO:0000256" key="1">
    <source>
        <dbReference type="SAM" id="MobiDB-lite"/>
    </source>
</evidence>
<dbReference type="AlphaFoldDB" id="A0A7D7QSY6"/>
<gene>
    <name evidence="4" type="ORF">H1R16_07580</name>
    <name evidence="3" type="ORF">H2507_07860</name>
</gene>
<evidence type="ECO:0000313" key="6">
    <source>
        <dbReference type="Proteomes" id="UP000539710"/>
    </source>
</evidence>
<dbReference type="EMBL" id="JACEUX010000002">
    <property type="protein sequence ID" value="MBA5247080.1"/>
    <property type="molecule type" value="Genomic_DNA"/>
</dbReference>
<accession>A0A7D7QSY6</accession>
<evidence type="ECO:0000313" key="5">
    <source>
        <dbReference type="Proteomes" id="UP000515349"/>
    </source>
</evidence>
<reference evidence="6" key="2">
    <citation type="submission" date="2020-07" db="EMBL/GenBank/DDBJ databases">
        <title>Flavobacterium sp. xlx-214.</title>
        <authorList>
            <person name="Yang C."/>
        </authorList>
    </citation>
    <scope>NUCLEOTIDE SEQUENCE [LARGE SCALE GENOMIC DNA]</scope>
    <source>
        <strain evidence="6">CX-624</strain>
    </source>
</reference>
<feature type="signal peptide" evidence="2">
    <location>
        <begin position="1"/>
        <end position="21"/>
    </location>
</feature>
<evidence type="ECO:0000313" key="4">
    <source>
        <dbReference type="EMBL" id="QMS97587.1"/>
    </source>
</evidence>